<evidence type="ECO:0000313" key="4">
    <source>
        <dbReference type="Proteomes" id="UP000321562"/>
    </source>
</evidence>
<dbReference type="Pfam" id="PF00589">
    <property type="entry name" value="Phage_integrase"/>
    <property type="match status" value="1"/>
</dbReference>
<accession>A0A5C6RSY3</accession>
<evidence type="ECO:0000256" key="1">
    <source>
        <dbReference type="ARBA" id="ARBA00023172"/>
    </source>
</evidence>
<sequence length="227" mass="26025">MTTDNLPAIRACRPAWNKGRIVGQKRPLQPKHVWAIRVRLEIATNIRDLALFNLAIDSKLRGCDLVKLKVADVYAAGQVKERASIIQSKTKKPVRFEITEGTRKSITAWLDDPLMIGSEYLWPGRFHERLHISTRQYARLVRDWVTSIGLEPTSYGTHTMRRTKVAQIYRTLCAPDRASPLFFAHRLEPMRCALRWMPSIMIVVCSVRMVSENRAIGGMSRKLSEKI</sequence>
<dbReference type="RefSeq" id="WP_147101179.1">
    <property type="nucleotide sequence ID" value="NZ_JBHUFH010000033.1"/>
</dbReference>
<keyword evidence="4" id="KW-1185">Reference proteome</keyword>
<protein>
    <submittedName>
        <fullName evidence="3">Tyrosine-type recombinase/integrase</fullName>
    </submittedName>
</protein>
<keyword evidence="1" id="KW-0233">DNA recombination</keyword>
<name>A0A5C6RSY3_9RHOB</name>
<feature type="domain" description="Tyr recombinase" evidence="2">
    <location>
        <begin position="43"/>
        <end position="170"/>
    </location>
</feature>
<dbReference type="Proteomes" id="UP000321562">
    <property type="component" value="Unassembled WGS sequence"/>
</dbReference>
<organism evidence="3 4">
    <name type="scientific">Paracoccus aurantiacus</name>
    <dbReference type="NCBI Taxonomy" id="2599412"/>
    <lineage>
        <taxon>Bacteria</taxon>
        <taxon>Pseudomonadati</taxon>
        <taxon>Pseudomonadota</taxon>
        <taxon>Alphaproteobacteria</taxon>
        <taxon>Rhodobacterales</taxon>
        <taxon>Paracoccaceae</taxon>
        <taxon>Paracoccus</taxon>
    </lineage>
</organism>
<dbReference type="GO" id="GO:0015074">
    <property type="term" value="P:DNA integration"/>
    <property type="evidence" value="ECO:0007669"/>
    <property type="project" value="InterPro"/>
</dbReference>
<evidence type="ECO:0000259" key="2">
    <source>
        <dbReference type="Pfam" id="PF00589"/>
    </source>
</evidence>
<dbReference type="InterPro" id="IPR002104">
    <property type="entry name" value="Integrase_catalytic"/>
</dbReference>
<dbReference type="EMBL" id="VOPL01000013">
    <property type="protein sequence ID" value="TXB64422.1"/>
    <property type="molecule type" value="Genomic_DNA"/>
</dbReference>
<dbReference type="OrthoDB" id="5297095at2"/>
<comment type="caution">
    <text evidence="3">The sequence shown here is derived from an EMBL/GenBank/DDBJ whole genome shotgun (WGS) entry which is preliminary data.</text>
</comment>
<dbReference type="InterPro" id="IPR013762">
    <property type="entry name" value="Integrase-like_cat_sf"/>
</dbReference>
<gene>
    <name evidence="3" type="ORF">FQV27_17890</name>
</gene>
<dbReference type="AlphaFoldDB" id="A0A5C6RSY3"/>
<dbReference type="Gene3D" id="1.10.443.10">
    <property type="entry name" value="Intergrase catalytic core"/>
    <property type="match status" value="1"/>
</dbReference>
<proteinExistence type="predicted"/>
<dbReference type="GO" id="GO:0006310">
    <property type="term" value="P:DNA recombination"/>
    <property type="evidence" value="ECO:0007669"/>
    <property type="project" value="UniProtKB-KW"/>
</dbReference>
<reference evidence="3 4" key="1">
    <citation type="submission" date="2019-08" db="EMBL/GenBank/DDBJ databases">
        <authorList>
            <person name="Ye J."/>
        </authorList>
    </citation>
    <scope>NUCLEOTIDE SEQUENCE [LARGE SCALE GENOMIC DNA]</scope>
    <source>
        <strain evidence="3 4">TK008</strain>
    </source>
</reference>
<dbReference type="SUPFAM" id="SSF56349">
    <property type="entry name" value="DNA breaking-rejoining enzymes"/>
    <property type="match status" value="1"/>
</dbReference>
<dbReference type="InterPro" id="IPR011010">
    <property type="entry name" value="DNA_brk_join_enz"/>
</dbReference>
<dbReference type="GO" id="GO:0003677">
    <property type="term" value="F:DNA binding"/>
    <property type="evidence" value="ECO:0007669"/>
    <property type="project" value="InterPro"/>
</dbReference>
<evidence type="ECO:0000313" key="3">
    <source>
        <dbReference type="EMBL" id="TXB64422.1"/>
    </source>
</evidence>